<protein>
    <recommendedName>
        <fullName evidence="5">Retrotransposon gag domain-containing protein</fullName>
    </recommendedName>
</protein>
<reference evidence="2" key="1">
    <citation type="submission" date="2009-11" db="EMBL/GenBank/DDBJ databases">
        <authorList>
            <consortium name="The Broad Institute Genome Sequencing Platform"/>
            <person name="Ward D."/>
            <person name="Feldgarden M."/>
            <person name="Earl A."/>
            <person name="Young S.K."/>
            <person name="Zeng Q."/>
            <person name="Koehrsen M."/>
            <person name="Alvarado L."/>
            <person name="Berlin A."/>
            <person name="Bochicchio J."/>
            <person name="Borenstein D."/>
            <person name="Chapman S.B."/>
            <person name="Chen Z."/>
            <person name="Engels R."/>
            <person name="Freedman E."/>
            <person name="Gellesch M."/>
            <person name="Goldberg J."/>
            <person name="Griggs A."/>
            <person name="Gujja S."/>
            <person name="Heilman E."/>
            <person name="Heiman D."/>
            <person name="Hepburn T."/>
            <person name="Howarth C."/>
            <person name="Jen D."/>
            <person name="Larson L."/>
            <person name="Lewis B."/>
            <person name="Mehta T."/>
            <person name="Park D."/>
            <person name="Pearson M."/>
            <person name="Roberts A."/>
            <person name="Saif S."/>
            <person name="Shea T."/>
            <person name="Shenoy N."/>
            <person name="Sisk P."/>
            <person name="Stolte C."/>
            <person name="Sykes S."/>
            <person name="Thomson T."/>
            <person name="Walk T."/>
            <person name="White J."/>
            <person name="Yandava C."/>
            <person name="Izard J."/>
            <person name="Baranova O.V."/>
            <person name="Blanton J.M."/>
            <person name="Tanner A.C."/>
            <person name="Dewhirst F.E."/>
            <person name="Haas B."/>
            <person name="Nusbaum C."/>
            <person name="Birren B."/>
        </authorList>
    </citation>
    <scope>NUCLEOTIDE SEQUENCE [LARGE SCALE GENOMIC DNA]</scope>
    <source>
        <strain evidence="2">1-1 BBBD Race 1</strain>
    </source>
</reference>
<keyword evidence="4" id="KW-1185">Reference proteome</keyword>
<sequence>MTTRNLNKDLLIPLSDPEAIIRTSNAERRRHAQLNTLLWNRAAIGIPLPSSPKQTIPLQIPTVSPSNRPPHVLTMTNEDRQSGSGESAHSNIKTETSPPNSPAKPKSNRIDLRHFRLDGPKFQGPFQAVEPFLNWIQGVQIHFTTRAITNNDDKLHVIGTLLEETNLLSLYANEVGSYMGKPWSDFKARLFEYSLPQLWREDLEEKAQHLAMMDSETFITYSTRARTLQSMINFNKVTLLDCALAKLVVYGLPRDLKAKVREWQLLEATNFKYPTFEQRCCVFYKTLPRRRFQPANPSSPLQTYDRNDPDFVWRIHAYLDLVGRCHFCKKYCGNAAGTTRKKKVT</sequence>
<dbReference type="Proteomes" id="UP000005240">
    <property type="component" value="Unassembled WGS sequence"/>
</dbReference>
<dbReference type="EnsemblFungi" id="PTTG_10098-t43_1">
    <property type="protein sequence ID" value="PTTG_10098-t43_1-p1"/>
    <property type="gene ID" value="PTTG_10098"/>
</dbReference>
<dbReference type="VEuPathDB" id="FungiDB:PTTG_10098"/>
<reference evidence="3 4" key="3">
    <citation type="journal article" date="2017" name="G3 (Bethesda)">
        <title>Comparative analysis highlights variable genome content of wheat rusts and divergence of the mating loci.</title>
        <authorList>
            <person name="Cuomo C.A."/>
            <person name="Bakkeren G."/>
            <person name="Khalil H.B."/>
            <person name="Panwar V."/>
            <person name="Joly D."/>
            <person name="Linning R."/>
            <person name="Sakthikumar S."/>
            <person name="Song X."/>
            <person name="Adiconis X."/>
            <person name="Fan L."/>
            <person name="Goldberg J.M."/>
            <person name="Levin J.Z."/>
            <person name="Young S."/>
            <person name="Zeng Q."/>
            <person name="Anikster Y."/>
            <person name="Bruce M."/>
            <person name="Wang M."/>
            <person name="Yin C."/>
            <person name="McCallum B."/>
            <person name="Szabo L.J."/>
            <person name="Hulbert S."/>
            <person name="Chen X."/>
            <person name="Fellers J.P."/>
        </authorList>
    </citation>
    <scope>NUCLEOTIDE SEQUENCE</scope>
    <source>
        <strain evidence="3">isolate 1-1 / race 1 (BBBD)</strain>
        <strain evidence="4">Isolate 1-1 / race 1 (BBBD)</strain>
    </source>
</reference>
<evidence type="ECO:0000256" key="1">
    <source>
        <dbReference type="SAM" id="MobiDB-lite"/>
    </source>
</evidence>
<evidence type="ECO:0000313" key="4">
    <source>
        <dbReference type="Proteomes" id="UP000005240"/>
    </source>
</evidence>
<evidence type="ECO:0000313" key="3">
    <source>
        <dbReference type="EnsemblFungi" id="PTTG_10098-t43_1-p1"/>
    </source>
</evidence>
<proteinExistence type="predicted"/>
<dbReference type="OrthoDB" id="10567412at2759"/>
<dbReference type="EMBL" id="ADAS02001141">
    <property type="protein sequence ID" value="OAV86442.1"/>
    <property type="molecule type" value="Genomic_DNA"/>
</dbReference>
<organism evidence="2">
    <name type="scientific">Puccinia triticina (isolate 1-1 / race 1 (BBBD))</name>
    <name type="common">Brown leaf rust fungus</name>
    <dbReference type="NCBI Taxonomy" id="630390"/>
    <lineage>
        <taxon>Eukaryota</taxon>
        <taxon>Fungi</taxon>
        <taxon>Dikarya</taxon>
        <taxon>Basidiomycota</taxon>
        <taxon>Pucciniomycotina</taxon>
        <taxon>Pucciniomycetes</taxon>
        <taxon>Pucciniales</taxon>
        <taxon>Pucciniaceae</taxon>
        <taxon>Puccinia</taxon>
    </lineage>
</organism>
<feature type="region of interest" description="Disordered" evidence="1">
    <location>
        <begin position="62"/>
        <end position="107"/>
    </location>
</feature>
<evidence type="ECO:0000313" key="2">
    <source>
        <dbReference type="EMBL" id="OAV86442.1"/>
    </source>
</evidence>
<name>A0A180G1Y7_PUCT1</name>
<dbReference type="AlphaFoldDB" id="A0A180G1Y7"/>
<feature type="compositionally biased region" description="Polar residues" evidence="1">
    <location>
        <begin position="82"/>
        <end position="96"/>
    </location>
</feature>
<accession>A0A180G1Y7</accession>
<evidence type="ECO:0008006" key="5">
    <source>
        <dbReference type="Google" id="ProtNLM"/>
    </source>
</evidence>
<gene>
    <name evidence="2" type="ORF">PTTG_10098</name>
</gene>
<reference evidence="3" key="4">
    <citation type="submission" date="2025-05" db="UniProtKB">
        <authorList>
            <consortium name="EnsemblFungi"/>
        </authorList>
    </citation>
    <scope>IDENTIFICATION</scope>
    <source>
        <strain evidence="3">isolate 1-1 / race 1 (BBBD)</strain>
    </source>
</reference>
<reference evidence="2" key="2">
    <citation type="submission" date="2016-05" db="EMBL/GenBank/DDBJ databases">
        <title>Comparative analysis highlights variable genome content of wheat rusts and divergence of the mating loci.</title>
        <authorList>
            <person name="Cuomo C.A."/>
            <person name="Bakkeren G."/>
            <person name="Szabo L."/>
            <person name="Khalil H."/>
            <person name="Joly D."/>
            <person name="Goldberg J."/>
            <person name="Young S."/>
            <person name="Zeng Q."/>
            <person name="Fellers J."/>
        </authorList>
    </citation>
    <scope>NUCLEOTIDE SEQUENCE [LARGE SCALE GENOMIC DNA]</scope>
    <source>
        <strain evidence="2">1-1 BBBD Race 1</strain>
    </source>
</reference>